<sequence length="254" mass="28416">MVKVWINSVLMTVNRKLPRRFKNRVKLIVAAIFAKNSVLEATMASIQKLPDVVLRGWGNPYDILVGLLPQYGPLDQHVLQLAGRESNPESSEVDVLHFLYNIVRHSRAKTVIEVGVYHGAGSLAMSQGIDENGGGEIHLVDVSKEFLQDVSRKISGKSWKVSIFKYHVKLSEENNIFELPKADIIFIDACHRYEEVKSDVSKYQPLVSKGGFLILHDTVFHPGPRRVILEMFKEGIKSCSFTTSNGAGVTIIQC</sequence>
<dbReference type="AlphaFoldDB" id="A0A382QUQ6"/>
<keyword evidence="2" id="KW-0808">Transferase</keyword>
<dbReference type="GO" id="GO:0008168">
    <property type="term" value="F:methyltransferase activity"/>
    <property type="evidence" value="ECO:0007669"/>
    <property type="project" value="UniProtKB-KW"/>
</dbReference>
<reference evidence="3" key="1">
    <citation type="submission" date="2018-05" db="EMBL/GenBank/DDBJ databases">
        <authorList>
            <person name="Lanie J.A."/>
            <person name="Ng W.-L."/>
            <person name="Kazmierczak K.M."/>
            <person name="Andrzejewski T.M."/>
            <person name="Davidsen T.M."/>
            <person name="Wayne K.J."/>
            <person name="Tettelin H."/>
            <person name="Glass J.I."/>
            <person name="Rusch D."/>
            <person name="Podicherti R."/>
            <person name="Tsui H.-C.T."/>
            <person name="Winkler M.E."/>
        </authorList>
    </citation>
    <scope>NUCLEOTIDE SEQUENCE</scope>
</reference>
<name>A0A382QUQ6_9ZZZZ</name>
<dbReference type="GO" id="GO:0071770">
    <property type="term" value="P:DIM/DIP cell wall layer assembly"/>
    <property type="evidence" value="ECO:0007669"/>
    <property type="project" value="TreeGrafter"/>
</dbReference>
<keyword evidence="1" id="KW-0489">Methyltransferase</keyword>
<dbReference type="GO" id="GO:0032259">
    <property type="term" value="P:methylation"/>
    <property type="evidence" value="ECO:0007669"/>
    <property type="project" value="UniProtKB-KW"/>
</dbReference>
<protein>
    <recommendedName>
        <fullName evidence="4">O-methyltransferase domain-containing protein</fullName>
    </recommendedName>
</protein>
<gene>
    <name evidence="3" type="ORF">METZ01_LOCUS342077</name>
</gene>
<dbReference type="Pfam" id="PF13578">
    <property type="entry name" value="Methyltransf_24"/>
    <property type="match status" value="1"/>
</dbReference>
<dbReference type="PANTHER" id="PTHR40048">
    <property type="entry name" value="RHAMNOSYL O-METHYLTRANSFERASE"/>
    <property type="match status" value="1"/>
</dbReference>
<dbReference type="SUPFAM" id="SSF53335">
    <property type="entry name" value="S-adenosyl-L-methionine-dependent methyltransferases"/>
    <property type="match status" value="1"/>
</dbReference>
<dbReference type="Gene3D" id="3.40.50.150">
    <property type="entry name" value="Vaccinia Virus protein VP39"/>
    <property type="match status" value="1"/>
</dbReference>
<dbReference type="PANTHER" id="PTHR40048:SF1">
    <property type="entry name" value="RHAMNOSYL O-METHYLTRANSFERASE"/>
    <property type="match status" value="1"/>
</dbReference>
<evidence type="ECO:0000313" key="3">
    <source>
        <dbReference type="EMBL" id="SVC89223.1"/>
    </source>
</evidence>
<dbReference type="InterPro" id="IPR029063">
    <property type="entry name" value="SAM-dependent_MTases_sf"/>
</dbReference>
<dbReference type="GO" id="GO:0005886">
    <property type="term" value="C:plasma membrane"/>
    <property type="evidence" value="ECO:0007669"/>
    <property type="project" value="TreeGrafter"/>
</dbReference>
<organism evidence="3">
    <name type="scientific">marine metagenome</name>
    <dbReference type="NCBI Taxonomy" id="408172"/>
    <lineage>
        <taxon>unclassified sequences</taxon>
        <taxon>metagenomes</taxon>
        <taxon>ecological metagenomes</taxon>
    </lineage>
</organism>
<proteinExistence type="predicted"/>
<evidence type="ECO:0000256" key="2">
    <source>
        <dbReference type="ARBA" id="ARBA00022679"/>
    </source>
</evidence>
<evidence type="ECO:0000256" key="1">
    <source>
        <dbReference type="ARBA" id="ARBA00022603"/>
    </source>
</evidence>
<accession>A0A382QUQ6</accession>
<evidence type="ECO:0008006" key="4">
    <source>
        <dbReference type="Google" id="ProtNLM"/>
    </source>
</evidence>
<dbReference type="EMBL" id="UINC01117060">
    <property type="protein sequence ID" value="SVC89223.1"/>
    <property type="molecule type" value="Genomic_DNA"/>
</dbReference>